<sequence>MDGQVLGRGVRLFGTGCCVLLALPSLLWIARDLAAAGSPAPVWWGWAGAAAPDAVQVSSLYDPVLVLVCAVAAAAVPHSRAAAGILGSVAAAAVALRVPALWTLNGTASPGALDSELRNRVLLSAGGAATLAAVLLIAVAAGRRPAGAGAGRGRRRQLPPPAPGDGAAFTASLLLSAAAAGLAGWAVHDALGAGWARYVRELTGDGIAGPLLGPPPAYGAWCAVAWCLTAAAAALLRAPLSRPLGMTAAALVLGRGVAETSVALRERAFADFGALPFSRAVEVAAGPALLSAAFAVLWALAGQRAHGVAAEPLRSRVPPPAPSSEASEDPNW</sequence>
<feature type="transmembrane region" description="Helical" evidence="2">
    <location>
        <begin position="162"/>
        <end position="187"/>
    </location>
</feature>
<evidence type="ECO:0000256" key="2">
    <source>
        <dbReference type="SAM" id="Phobius"/>
    </source>
</evidence>
<proteinExistence type="predicted"/>
<feature type="transmembrane region" description="Helical" evidence="2">
    <location>
        <begin position="12"/>
        <end position="30"/>
    </location>
</feature>
<evidence type="ECO:0000313" key="4">
    <source>
        <dbReference type="Proteomes" id="UP001596413"/>
    </source>
</evidence>
<accession>A0ABW2GLQ6</accession>
<reference evidence="4" key="1">
    <citation type="journal article" date="2019" name="Int. J. Syst. Evol. Microbiol.">
        <title>The Global Catalogue of Microorganisms (GCM) 10K type strain sequencing project: providing services to taxonomists for standard genome sequencing and annotation.</title>
        <authorList>
            <consortium name="The Broad Institute Genomics Platform"/>
            <consortium name="The Broad Institute Genome Sequencing Center for Infectious Disease"/>
            <person name="Wu L."/>
            <person name="Ma J."/>
        </authorList>
    </citation>
    <scope>NUCLEOTIDE SEQUENCE [LARGE SCALE GENOMIC DNA]</scope>
    <source>
        <strain evidence="4">CGMCC 1.13681</strain>
    </source>
</reference>
<feature type="transmembrane region" description="Helical" evidence="2">
    <location>
        <begin position="60"/>
        <end position="76"/>
    </location>
</feature>
<evidence type="ECO:0000313" key="3">
    <source>
        <dbReference type="EMBL" id="MFC7220004.1"/>
    </source>
</evidence>
<dbReference type="Proteomes" id="UP001596413">
    <property type="component" value="Unassembled WGS sequence"/>
</dbReference>
<protein>
    <submittedName>
        <fullName evidence="3">Uncharacterized protein</fullName>
    </submittedName>
</protein>
<keyword evidence="2" id="KW-1133">Transmembrane helix</keyword>
<dbReference type="RefSeq" id="WP_386416340.1">
    <property type="nucleotide sequence ID" value="NZ_JBHSZO010000027.1"/>
</dbReference>
<evidence type="ECO:0000256" key="1">
    <source>
        <dbReference type="SAM" id="MobiDB-lite"/>
    </source>
</evidence>
<feature type="region of interest" description="Disordered" evidence="1">
    <location>
        <begin position="312"/>
        <end position="332"/>
    </location>
</feature>
<keyword evidence="2" id="KW-0472">Membrane</keyword>
<keyword evidence="4" id="KW-1185">Reference proteome</keyword>
<feature type="transmembrane region" description="Helical" evidence="2">
    <location>
        <begin position="83"/>
        <end position="102"/>
    </location>
</feature>
<feature type="transmembrane region" description="Helical" evidence="2">
    <location>
        <begin position="218"/>
        <end position="236"/>
    </location>
</feature>
<dbReference type="EMBL" id="JBHSZO010000027">
    <property type="protein sequence ID" value="MFC7220004.1"/>
    <property type="molecule type" value="Genomic_DNA"/>
</dbReference>
<gene>
    <name evidence="3" type="ORF">ACFQLX_17805</name>
</gene>
<feature type="transmembrane region" description="Helical" evidence="2">
    <location>
        <begin position="122"/>
        <end position="141"/>
    </location>
</feature>
<comment type="caution">
    <text evidence="3">The sequence shown here is derived from an EMBL/GenBank/DDBJ whole genome shotgun (WGS) entry which is preliminary data.</text>
</comment>
<keyword evidence="2" id="KW-0812">Transmembrane</keyword>
<organism evidence="3 4">
    <name type="scientific">Streptomyces polyrhachis</name>
    <dbReference type="NCBI Taxonomy" id="1282885"/>
    <lineage>
        <taxon>Bacteria</taxon>
        <taxon>Bacillati</taxon>
        <taxon>Actinomycetota</taxon>
        <taxon>Actinomycetes</taxon>
        <taxon>Kitasatosporales</taxon>
        <taxon>Streptomycetaceae</taxon>
        <taxon>Streptomyces</taxon>
    </lineage>
</organism>
<name>A0ABW2GLQ6_9ACTN</name>